<dbReference type="InterPro" id="IPR029047">
    <property type="entry name" value="HSP70_peptide-bd_sf"/>
</dbReference>
<evidence type="ECO:0000256" key="3">
    <source>
        <dbReference type="ARBA" id="ARBA00022840"/>
    </source>
</evidence>
<keyword evidence="5" id="KW-1185">Reference proteome</keyword>
<reference evidence="6" key="1">
    <citation type="submission" date="2025-08" db="UniProtKB">
        <authorList>
            <consortium name="RefSeq"/>
        </authorList>
    </citation>
    <scope>IDENTIFICATION</scope>
    <source>
        <tissue evidence="6">Gonads</tissue>
    </source>
</reference>
<dbReference type="Pfam" id="PF00012">
    <property type="entry name" value="HSP70"/>
    <property type="match status" value="1"/>
</dbReference>
<dbReference type="PANTHER" id="PTHR19375">
    <property type="entry name" value="HEAT SHOCK PROTEIN 70KDA"/>
    <property type="match status" value="1"/>
</dbReference>
<dbReference type="GeneID" id="115891184"/>
<dbReference type="SUPFAM" id="SSF100920">
    <property type="entry name" value="Heat shock protein 70kD (HSP70), peptide-binding domain"/>
    <property type="match status" value="1"/>
</dbReference>
<dbReference type="PRINTS" id="PR00301">
    <property type="entry name" value="HEATSHOCK70"/>
</dbReference>
<dbReference type="OrthoDB" id="6718630at2759"/>
<dbReference type="GO" id="GO:0140662">
    <property type="term" value="F:ATP-dependent protein folding chaperone"/>
    <property type="evidence" value="ECO:0007669"/>
    <property type="project" value="InterPro"/>
</dbReference>
<accession>A0A6J2YTM7</accession>
<protein>
    <submittedName>
        <fullName evidence="6">Heat shock 70 kDa protein cognate 4-like</fullName>
    </submittedName>
</protein>
<dbReference type="Gene3D" id="2.60.34.10">
    <property type="entry name" value="Substrate Binding Domain Of DNAk, Chain A, domain 1"/>
    <property type="match status" value="1"/>
</dbReference>
<dbReference type="GO" id="GO:0005524">
    <property type="term" value="F:ATP binding"/>
    <property type="evidence" value="ECO:0007669"/>
    <property type="project" value="UniProtKB-KW"/>
</dbReference>
<dbReference type="FunFam" id="3.30.420.40:FF:000028">
    <property type="entry name" value="heat shock 70 kDa protein-like"/>
    <property type="match status" value="1"/>
</dbReference>
<dbReference type="SUPFAM" id="SSF53067">
    <property type="entry name" value="Actin-like ATPase domain"/>
    <property type="match status" value="2"/>
</dbReference>
<evidence type="ECO:0000256" key="1">
    <source>
        <dbReference type="ARBA" id="ARBA00007381"/>
    </source>
</evidence>
<evidence type="ECO:0000313" key="5">
    <source>
        <dbReference type="Proteomes" id="UP000504635"/>
    </source>
</evidence>
<proteinExistence type="inferred from homology"/>
<comment type="similarity">
    <text evidence="1 4">Belongs to the heat shock protein 70 family.</text>
</comment>
<dbReference type="PROSITE" id="PS00329">
    <property type="entry name" value="HSP70_2"/>
    <property type="match status" value="1"/>
</dbReference>
<dbReference type="Gene3D" id="3.30.420.40">
    <property type="match status" value="2"/>
</dbReference>
<dbReference type="InterPro" id="IPR043129">
    <property type="entry name" value="ATPase_NBD"/>
</dbReference>
<dbReference type="KEGG" id="soy:115891184"/>
<keyword evidence="2 4" id="KW-0547">Nucleotide-binding</keyword>
<keyword evidence="3 4" id="KW-0067">ATP-binding</keyword>
<evidence type="ECO:0000256" key="2">
    <source>
        <dbReference type="ARBA" id="ARBA00022741"/>
    </source>
</evidence>
<dbReference type="RefSeq" id="XP_030767448.1">
    <property type="nucleotide sequence ID" value="XM_030911588.1"/>
</dbReference>
<name>A0A6J2YTM7_SITOR</name>
<dbReference type="FunFam" id="3.90.640.10:FF:000003">
    <property type="entry name" value="Molecular chaperone DnaK"/>
    <property type="match status" value="1"/>
</dbReference>
<organism evidence="5 6">
    <name type="scientific">Sitophilus oryzae</name>
    <name type="common">Rice weevil</name>
    <name type="synonym">Curculio oryzae</name>
    <dbReference type="NCBI Taxonomy" id="7048"/>
    <lineage>
        <taxon>Eukaryota</taxon>
        <taxon>Metazoa</taxon>
        <taxon>Ecdysozoa</taxon>
        <taxon>Arthropoda</taxon>
        <taxon>Hexapoda</taxon>
        <taxon>Insecta</taxon>
        <taxon>Pterygota</taxon>
        <taxon>Neoptera</taxon>
        <taxon>Endopterygota</taxon>
        <taxon>Coleoptera</taxon>
        <taxon>Polyphaga</taxon>
        <taxon>Cucujiformia</taxon>
        <taxon>Curculionidae</taxon>
        <taxon>Dryophthorinae</taxon>
        <taxon>Sitophilus</taxon>
    </lineage>
</organism>
<dbReference type="InterPro" id="IPR013126">
    <property type="entry name" value="Hsp_70_fam"/>
</dbReference>
<evidence type="ECO:0000313" key="6">
    <source>
        <dbReference type="RefSeq" id="XP_030767448.1"/>
    </source>
</evidence>
<dbReference type="AlphaFoldDB" id="A0A6J2YTM7"/>
<dbReference type="InterPro" id="IPR018181">
    <property type="entry name" value="Heat_shock_70_CS"/>
</dbReference>
<dbReference type="Gene3D" id="3.90.640.10">
    <property type="entry name" value="Actin, Chain A, domain 4"/>
    <property type="match status" value="1"/>
</dbReference>
<dbReference type="Proteomes" id="UP000504635">
    <property type="component" value="Unplaced"/>
</dbReference>
<dbReference type="InParanoid" id="A0A6J2YTM7"/>
<gene>
    <name evidence="6" type="primary">LOC115891184</name>
</gene>
<sequence>MGAVSDEQDAKRIIGRKFDDVYVQELKNRSEYKFSIVRGKDDKAEYEIKQGDLMVRKSPEQVSSEILKYLRKSAYEYLGAEVTEAVISIPAYFSNAQRAATKAAAELAGLSVLKLVSEPVAGAIYYTKKKRINKGTFLVFDMGGGTLDVSIIKLRKTIFGKEIFQVLSVEGDTFLGGRDYDNILIDYFTTKIAEQFNESYVTPRLIKRLQETCVALKKILSTTKKHEVTLLSIHNENDDFTVSLTRDEFNLLTDKLSSRALKLVEKCLTGVGLSKSDINWTILVGGMSRTPIIREELYVFFDQKELKTDLNPDEAVALGAAIQASALKYKSKELERYIVAEVTPLSLGIAVSLGLMNVAIKKNSPLPAKGHLELATSRNDQNNGKFKIFEGERKNCAFNNLLGEFTINNLPKAKAGDVLFEVNFLLNDDGILEVEAHETSTRQRNKLVVTMENYSLCQKKISAMIEDAEKNRKDDDLFEKYINTYEGILDVYNAVLYGIHNISSETDRSYVKKKCEELKITLDKSDSKGIDKLVHVYGCFRSAIEGIIRQVIELKWPEFS</sequence>
<evidence type="ECO:0000256" key="4">
    <source>
        <dbReference type="RuleBase" id="RU003322"/>
    </source>
</evidence>